<feature type="binding site" evidence="17">
    <location>
        <begin position="407"/>
        <end position="411"/>
    </location>
    <ligand>
        <name>AMP</name>
        <dbReference type="ChEBI" id="CHEBI:456215"/>
    </ligand>
</feature>
<dbReference type="CDD" id="cd01171">
    <property type="entry name" value="YXKO-related"/>
    <property type="match status" value="1"/>
</dbReference>
<organism evidence="22 23">
    <name type="scientific">Chryseobacterium gotjawalense</name>
    <dbReference type="NCBI Taxonomy" id="3042315"/>
    <lineage>
        <taxon>Bacteria</taxon>
        <taxon>Pseudomonadati</taxon>
        <taxon>Bacteroidota</taxon>
        <taxon>Flavobacteriia</taxon>
        <taxon>Flavobacteriales</taxon>
        <taxon>Weeksellaceae</taxon>
        <taxon>Chryseobacterium group</taxon>
        <taxon>Chryseobacterium</taxon>
    </lineage>
</organism>
<dbReference type="Proteomes" id="UP001241656">
    <property type="component" value="Chromosome"/>
</dbReference>
<feature type="binding site" evidence="18">
    <location>
        <begin position="57"/>
        <end position="61"/>
    </location>
    <ligand>
        <name>(6S)-NADPHX</name>
        <dbReference type="ChEBI" id="CHEBI:64076"/>
    </ligand>
</feature>
<evidence type="ECO:0000256" key="8">
    <source>
        <dbReference type="ARBA" id="ARBA00022857"/>
    </source>
</evidence>
<feature type="binding site" evidence="17">
    <location>
        <position position="260"/>
    </location>
    <ligand>
        <name>(6S)-NADPHX</name>
        <dbReference type="ChEBI" id="CHEBI:64076"/>
    </ligand>
</feature>
<evidence type="ECO:0000256" key="18">
    <source>
        <dbReference type="HAMAP-Rule" id="MF_01966"/>
    </source>
</evidence>
<keyword evidence="11 18" id="KW-0413">Isomerase</keyword>
<evidence type="ECO:0000256" key="19">
    <source>
        <dbReference type="PIRNR" id="PIRNR017184"/>
    </source>
</evidence>
<evidence type="ECO:0000256" key="7">
    <source>
        <dbReference type="ARBA" id="ARBA00022840"/>
    </source>
</evidence>
<evidence type="ECO:0000256" key="11">
    <source>
        <dbReference type="ARBA" id="ARBA00023235"/>
    </source>
</evidence>
<dbReference type="Gene3D" id="3.40.1190.20">
    <property type="match status" value="1"/>
</dbReference>
<dbReference type="NCBIfam" id="TIGR00197">
    <property type="entry name" value="yjeF_nterm"/>
    <property type="match status" value="1"/>
</dbReference>
<feature type="binding site" evidence="17">
    <location>
        <position position="436"/>
    </location>
    <ligand>
        <name>AMP</name>
        <dbReference type="ChEBI" id="CHEBI:456215"/>
    </ligand>
</feature>
<comment type="catalytic activity">
    <reaction evidence="1 18 19">
        <text>(6R)-NADHX = (6S)-NADHX</text>
        <dbReference type="Rhea" id="RHEA:32215"/>
        <dbReference type="ChEBI" id="CHEBI:64074"/>
        <dbReference type="ChEBI" id="CHEBI:64075"/>
        <dbReference type="EC" id="5.1.99.6"/>
    </reaction>
</comment>
<feature type="binding site" evidence="17">
    <location>
        <position position="437"/>
    </location>
    <ligand>
        <name>(6S)-NADPHX</name>
        <dbReference type="ChEBI" id="CHEBI:64076"/>
    </ligand>
</feature>
<evidence type="ECO:0000313" key="23">
    <source>
        <dbReference type="Proteomes" id="UP001241656"/>
    </source>
</evidence>
<dbReference type="InterPro" id="IPR030677">
    <property type="entry name" value="Nnr"/>
</dbReference>
<evidence type="ECO:0000256" key="10">
    <source>
        <dbReference type="ARBA" id="ARBA00023027"/>
    </source>
</evidence>
<dbReference type="NCBIfam" id="TIGR00196">
    <property type="entry name" value="yjeF_cterm"/>
    <property type="match status" value="1"/>
</dbReference>
<keyword evidence="7 17" id="KW-0067">ATP-binding</keyword>
<proteinExistence type="inferred from homology"/>
<dbReference type="InterPro" id="IPR000631">
    <property type="entry name" value="CARKD"/>
</dbReference>
<accession>A0ABY8RCT4</accession>
<feature type="binding site" evidence="18">
    <location>
        <position position="58"/>
    </location>
    <ligand>
        <name>K(+)</name>
        <dbReference type="ChEBI" id="CHEBI:29103"/>
    </ligand>
</feature>
<dbReference type="Pfam" id="PF03853">
    <property type="entry name" value="YjeF_N"/>
    <property type="match status" value="1"/>
</dbReference>
<evidence type="ECO:0000256" key="5">
    <source>
        <dbReference type="ARBA" id="ARBA00022723"/>
    </source>
</evidence>
<keyword evidence="10 17" id="KW-0520">NAD</keyword>
<comment type="catalytic activity">
    <reaction evidence="16 17 19">
        <text>(6S)-NADPHX + ADP = AMP + phosphate + NADPH + H(+)</text>
        <dbReference type="Rhea" id="RHEA:32235"/>
        <dbReference type="ChEBI" id="CHEBI:15378"/>
        <dbReference type="ChEBI" id="CHEBI:43474"/>
        <dbReference type="ChEBI" id="CHEBI:57783"/>
        <dbReference type="ChEBI" id="CHEBI:64076"/>
        <dbReference type="ChEBI" id="CHEBI:456215"/>
        <dbReference type="ChEBI" id="CHEBI:456216"/>
        <dbReference type="EC" id="4.2.1.136"/>
    </reaction>
</comment>
<keyword evidence="13" id="KW-0511">Multifunctional enzyme</keyword>
<evidence type="ECO:0000259" key="21">
    <source>
        <dbReference type="PROSITE" id="PS51385"/>
    </source>
</evidence>
<protein>
    <recommendedName>
        <fullName evidence="19">Bifunctional NAD(P)H-hydrate repair enzyme</fullName>
    </recommendedName>
    <alternativeName>
        <fullName evidence="19">Nicotinamide nucleotide repair protein</fullName>
    </alternativeName>
    <domain>
        <recommendedName>
            <fullName evidence="19">ADP-dependent (S)-NAD(P)H-hydrate dehydratase</fullName>
            <ecNumber evidence="19">4.2.1.136</ecNumber>
        </recommendedName>
        <alternativeName>
            <fullName evidence="19">ADP-dependent NAD(P)HX dehydratase</fullName>
        </alternativeName>
    </domain>
    <domain>
        <recommendedName>
            <fullName evidence="19">NAD(P)H-hydrate epimerase</fullName>
            <ecNumber evidence="19">5.1.99.6</ecNumber>
        </recommendedName>
    </domain>
</protein>
<comment type="similarity">
    <text evidence="4 19">In the C-terminal section; belongs to the NnrD/CARKD family.</text>
</comment>
<dbReference type="PROSITE" id="PS51385">
    <property type="entry name" value="YJEF_N"/>
    <property type="match status" value="1"/>
</dbReference>
<dbReference type="EMBL" id="CP124855">
    <property type="protein sequence ID" value="WHF51676.1"/>
    <property type="molecule type" value="Genomic_DNA"/>
</dbReference>
<feature type="binding site" evidence="17">
    <location>
        <position position="372"/>
    </location>
    <ligand>
        <name>(6S)-NADPHX</name>
        <dbReference type="ChEBI" id="CHEBI:64076"/>
    </ligand>
</feature>
<keyword evidence="9 18" id="KW-0630">Potassium</keyword>
<comment type="function">
    <text evidence="18">Catalyzes the epimerization of the S- and R-forms of NAD(P)HX, a damaged form of NAD(P)H that is a result of enzymatic or heat-dependent hydration. This is a prerequisite for the S-specific NAD(P)H-hydrate dehydratase to allow the repair of both epimers of NAD(P)HX.</text>
</comment>
<dbReference type="InterPro" id="IPR029056">
    <property type="entry name" value="Ribokinase-like"/>
</dbReference>
<keyword evidence="23" id="KW-1185">Reference proteome</keyword>
<reference evidence="22 23" key="1">
    <citation type="submission" date="2023-05" db="EMBL/GenBank/DDBJ databases">
        <title>Genomic insight into Chryseobacterium sp. wdc7 isolated forest soil (Gotjawal).</title>
        <authorList>
            <person name="Park S.-J."/>
        </authorList>
    </citation>
    <scope>NUCLEOTIDE SEQUENCE [LARGE SCALE GENOMIC DNA]</scope>
    <source>
        <strain evidence="23">wdc7</strain>
    </source>
</reference>
<comment type="catalytic activity">
    <reaction evidence="2 18 19">
        <text>(6R)-NADPHX = (6S)-NADPHX</text>
        <dbReference type="Rhea" id="RHEA:32227"/>
        <dbReference type="ChEBI" id="CHEBI:64076"/>
        <dbReference type="ChEBI" id="CHEBI:64077"/>
        <dbReference type="EC" id="5.1.99.6"/>
    </reaction>
</comment>
<comment type="catalytic activity">
    <reaction evidence="15 17 19">
        <text>(6S)-NADHX + ADP = AMP + phosphate + NADH + H(+)</text>
        <dbReference type="Rhea" id="RHEA:32223"/>
        <dbReference type="ChEBI" id="CHEBI:15378"/>
        <dbReference type="ChEBI" id="CHEBI:43474"/>
        <dbReference type="ChEBI" id="CHEBI:57945"/>
        <dbReference type="ChEBI" id="CHEBI:64074"/>
        <dbReference type="ChEBI" id="CHEBI:456215"/>
        <dbReference type="ChEBI" id="CHEBI:456216"/>
        <dbReference type="EC" id="4.2.1.136"/>
    </reaction>
</comment>
<dbReference type="PROSITE" id="PS51383">
    <property type="entry name" value="YJEF_C_3"/>
    <property type="match status" value="1"/>
</dbReference>
<name>A0ABY8RCT4_9FLAO</name>
<feature type="binding site" evidence="18">
    <location>
        <position position="157"/>
    </location>
    <ligand>
        <name>(6S)-NADPHX</name>
        <dbReference type="ChEBI" id="CHEBI:64076"/>
    </ligand>
</feature>
<comment type="caution">
    <text evidence="18">Lacks conserved residue(s) required for the propagation of feature annotation.</text>
</comment>
<dbReference type="PIRSF" id="PIRSF017184">
    <property type="entry name" value="Nnr"/>
    <property type="match status" value="1"/>
</dbReference>
<evidence type="ECO:0000256" key="9">
    <source>
        <dbReference type="ARBA" id="ARBA00022958"/>
    </source>
</evidence>
<comment type="function">
    <text evidence="14 19">Bifunctional enzyme that catalyzes the epimerization of the S- and R-forms of NAD(P)HX and the dehydration of the S-form of NAD(P)HX at the expense of ADP, which is converted to AMP. This allows the repair of both epimers of NAD(P)HX, a damaged form of NAD(P)H that is a result of enzymatic or heat-dependent hydration.</text>
</comment>
<dbReference type="HAMAP" id="MF_01965">
    <property type="entry name" value="NADHX_dehydratase"/>
    <property type="match status" value="1"/>
</dbReference>
<dbReference type="RefSeq" id="WP_282905011.1">
    <property type="nucleotide sequence ID" value="NZ_CP124855.1"/>
</dbReference>
<evidence type="ECO:0000313" key="22">
    <source>
        <dbReference type="EMBL" id="WHF51676.1"/>
    </source>
</evidence>
<feature type="domain" description="YjeF N-terminal" evidence="21">
    <location>
        <begin position="9"/>
        <end position="215"/>
    </location>
</feature>
<comment type="function">
    <text evidence="17">Catalyzes the dehydration of the S-form of NAD(P)HX at the expense of ADP, which is converted to AMP. Together with NAD(P)HX epimerase, which catalyzes the epimerization of the S- and R-forms, the enzyme allows the repair of both epimers of NAD(P)HX, a damaged form of NAD(P)H that is a result of enzymatic or heat-dependent hydration.</text>
</comment>
<comment type="cofactor">
    <cofactor evidence="18 19">
        <name>K(+)</name>
        <dbReference type="ChEBI" id="CHEBI:29103"/>
    </cofactor>
    <text evidence="18 19">Binds 1 potassium ion per subunit.</text>
</comment>
<evidence type="ECO:0000256" key="17">
    <source>
        <dbReference type="HAMAP-Rule" id="MF_01965"/>
    </source>
</evidence>
<dbReference type="PANTHER" id="PTHR12592:SF0">
    <property type="entry name" value="ATP-DEPENDENT (S)-NAD(P)H-HYDRATE DEHYDRATASE"/>
    <property type="match status" value="1"/>
</dbReference>
<evidence type="ECO:0000256" key="13">
    <source>
        <dbReference type="ARBA" id="ARBA00023268"/>
    </source>
</evidence>
<evidence type="ECO:0000256" key="3">
    <source>
        <dbReference type="ARBA" id="ARBA00006001"/>
    </source>
</evidence>
<dbReference type="EC" id="4.2.1.136" evidence="19"/>
<comment type="cofactor">
    <cofactor evidence="17">
        <name>Mg(2+)</name>
        <dbReference type="ChEBI" id="CHEBI:18420"/>
    </cofactor>
</comment>
<dbReference type="SUPFAM" id="SSF53613">
    <property type="entry name" value="Ribokinase-like"/>
    <property type="match status" value="1"/>
</dbReference>
<comment type="similarity">
    <text evidence="18">Belongs to the NnrE/AIBP family.</text>
</comment>
<dbReference type="HAMAP" id="MF_01966">
    <property type="entry name" value="NADHX_epimerase"/>
    <property type="match status" value="1"/>
</dbReference>
<feature type="binding site" evidence="18">
    <location>
        <position position="160"/>
    </location>
    <ligand>
        <name>K(+)</name>
        <dbReference type="ChEBI" id="CHEBI:29103"/>
    </ligand>
</feature>
<feature type="domain" description="YjeF C-terminal" evidence="20">
    <location>
        <begin position="225"/>
        <end position="496"/>
    </location>
</feature>
<evidence type="ECO:0000256" key="14">
    <source>
        <dbReference type="ARBA" id="ARBA00025153"/>
    </source>
</evidence>
<feature type="binding site" evidence="17">
    <location>
        <position position="321"/>
    </location>
    <ligand>
        <name>(6S)-NADPHX</name>
        <dbReference type="ChEBI" id="CHEBI:64076"/>
    </ligand>
</feature>
<evidence type="ECO:0000259" key="20">
    <source>
        <dbReference type="PROSITE" id="PS51383"/>
    </source>
</evidence>
<comment type="similarity">
    <text evidence="17">Belongs to the NnrD/CARKD family.</text>
</comment>
<dbReference type="EC" id="5.1.99.6" evidence="19"/>
<sequence>MKIFSAPQIKKWDSFSIENQRISSLQLMERAAQSCVKWFLANFESTCPFAVFCGFGNNGGDGFAIARLLYSKGFDVTIFTGKNEKFSEDALINFQRCNDISGIEILDFDKVSGFVFKENSVLIDAIFGIGLNRNIEGEIAGLIEFLNKLPFPGISIDIPSGLMADEVISENAVVFKADETLTFQVWKKSMLHPETGIFCGNVHLMDIFLSDEFTSQEEADDFVIGEKLIHKVYKIRNEFSHKGTYGKTTIAAGSFGKIGAAVLATKAALKSGSGLTFVLAPKCGYEILQTNCPEAMFINGGENQVVNFEIEKDSAIGIGPGLGTDSATQISFLKFLIHISKPLVIDADALNILSKNPDVIKLIPKNSVITPHPKEFERLFGKTENSFERLKLARQKAKDLQIYIVLKDHHTQIITPENKVYYNITGNSGMAKGGSGDALLGIITSLLAQNYTPENAAIFGVWLHGKAGDFAAEKFSKEAMLASDLIAEIGTVFNYLN</sequence>
<dbReference type="Pfam" id="PF01256">
    <property type="entry name" value="Carb_kinase"/>
    <property type="match status" value="1"/>
</dbReference>
<evidence type="ECO:0000256" key="16">
    <source>
        <dbReference type="ARBA" id="ARBA00049209"/>
    </source>
</evidence>
<dbReference type="InterPro" id="IPR004443">
    <property type="entry name" value="YjeF_N_dom"/>
</dbReference>
<evidence type="ECO:0000256" key="6">
    <source>
        <dbReference type="ARBA" id="ARBA00022741"/>
    </source>
</evidence>
<gene>
    <name evidence="17" type="primary">nnrD</name>
    <name evidence="18" type="synonym">nnrE</name>
    <name evidence="22" type="ORF">QGN23_14825</name>
</gene>
<dbReference type="SUPFAM" id="SSF64153">
    <property type="entry name" value="YjeF N-terminal domain-like"/>
    <property type="match status" value="1"/>
</dbReference>
<evidence type="ECO:0000256" key="12">
    <source>
        <dbReference type="ARBA" id="ARBA00023239"/>
    </source>
</evidence>
<comment type="similarity">
    <text evidence="3 19">In the N-terminal section; belongs to the NnrE/AIBP family.</text>
</comment>
<keyword evidence="8 17" id="KW-0521">NADP</keyword>
<comment type="subunit">
    <text evidence="17">Homotetramer.</text>
</comment>
<evidence type="ECO:0000256" key="1">
    <source>
        <dbReference type="ARBA" id="ARBA00000013"/>
    </source>
</evidence>
<dbReference type="Gene3D" id="3.40.50.10260">
    <property type="entry name" value="YjeF N-terminal domain"/>
    <property type="match status" value="1"/>
</dbReference>
<keyword evidence="12 17" id="KW-0456">Lyase</keyword>
<feature type="binding site" evidence="18">
    <location>
        <position position="124"/>
    </location>
    <ligand>
        <name>K(+)</name>
        <dbReference type="ChEBI" id="CHEBI:29103"/>
    </ligand>
</feature>
<evidence type="ECO:0000256" key="2">
    <source>
        <dbReference type="ARBA" id="ARBA00000909"/>
    </source>
</evidence>
<evidence type="ECO:0000256" key="4">
    <source>
        <dbReference type="ARBA" id="ARBA00009524"/>
    </source>
</evidence>
<dbReference type="PANTHER" id="PTHR12592">
    <property type="entry name" value="ATP-DEPENDENT (S)-NAD(P)H-HYDRATE DEHYDRATASE FAMILY MEMBER"/>
    <property type="match status" value="1"/>
</dbReference>
<dbReference type="InterPro" id="IPR036652">
    <property type="entry name" value="YjeF_N_dom_sf"/>
</dbReference>
<keyword evidence="5 18" id="KW-0479">Metal-binding</keyword>
<keyword evidence="6 17" id="KW-0547">Nucleotide-binding</keyword>
<evidence type="ECO:0000256" key="15">
    <source>
        <dbReference type="ARBA" id="ARBA00048238"/>
    </source>
</evidence>
<feature type="binding site" evidence="18">
    <location>
        <begin position="128"/>
        <end position="134"/>
    </location>
    <ligand>
        <name>(6S)-NADPHX</name>
        <dbReference type="ChEBI" id="CHEBI:64076"/>
    </ligand>
</feature>